<dbReference type="PANTHER" id="PTHR31451">
    <property type="match status" value="1"/>
</dbReference>
<reference evidence="11 12" key="1">
    <citation type="submission" date="2018-05" db="EMBL/GenBank/DDBJ databases">
        <title>Genome sequencing and assembly of the regulated plant pathogen Lachnellula willkommii and related sister species for the development of diagnostic species identification markers.</title>
        <authorList>
            <person name="Giroux E."/>
            <person name="Bilodeau G."/>
        </authorList>
    </citation>
    <scope>NUCLEOTIDE SEQUENCE [LARGE SCALE GENOMIC DNA]</scope>
    <source>
        <strain evidence="11 12">CBS 268.59</strain>
    </source>
</reference>
<evidence type="ECO:0000313" key="12">
    <source>
        <dbReference type="Proteomes" id="UP000469558"/>
    </source>
</evidence>
<dbReference type="Pfam" id="PF26410">
    <property type="entry name" value="GH5_mannosidase"/>
    <property type="match status" value="1"/>
</dbReference>
<comment type="subcellular location">
    <subcellularLocation>
        <location evidence="2">Secreted</location>
    </subcellularLocation>
</comment>
<dbReference type="GO" id="GO:0005576">
    <property type="term" value="C:extracellular region"/>
    <property type="evidence" value="ECO:0007669"/>
    <property type="project" value="UniProtKB-SubCell"/>
</dbReference>
<keyword evidence="8" id="KW-0326">Glycosidase</keyword>
<dbReference type="Proteomes" id="UP000469558">
    <property type="component" value="Unassembled WGS sequence"/>
</dbReference>
<dbReference type="GO" id="GO:0016985">
    <property type="term" value="F:mannan endo-1,4-beta-mannosidase activity"/>
    <property type="evidence" value="ECO:0007669"/>
    <property type="project" value="UniProtKB-EC"/>
</dbReference>
<dbReference type="InterPro" id="IPR001547">
    <property type="entry name" value="Glyco_hydro_5"/>
</dbReference>
<comment type="similarity">
    <text evidence="3">Belongs to the glycosyl hydrolase 5 (cellulase A) family.</text>
</comment>
<keyword evidence="5" id="KW-0964">Secreted</keyword>
<evidence type="ECO:0000259" key="10">
    <source>
        <dbReference type="Pfam" id="PF26410"/>
    </source>
</evidence>
<proteinExistence type="inferred from homology"/>
<gene>
    <name evidence="11" type="primary">manF</name>
    <name evidence="11" type="ORF">LSUE1_G006465</name>
</gene>
<organism evidence="11 12">
    <name type="scientific">Lachnellula suecica</name>
    <dbReference type="NCBI Taxonomy" id="602035"/>
    <lineage>
        <taxon>Eukaryota</taxon>
        <taxon>Fungi</taxon>
        <taxon>Dikarya</taxon>
        <taxon>Ascomycota</taxon>
        <taxon>Pezizomycotina</taxon>
        <taxon>Leotiomycetes</taxon>
        <taxon>Helotiales</taxon>
        <taxon>Lachnaceae</taxon>
        <taxon>Lachnellula</taxon>
    </lineage>
</organism>
<comment type="catalytic activity">
    <reaction evidence="1">
        <text>Random hydrolysis of (1-&gt;4)-beta-D-mannosidic linkages in mannans, galactomannans and glucomannans.</text>
        <dbReference type="EC" id="3.2.1.78"/>
    </reaction>
</comment>
<evidence type="ECO:0000256" key="5">
    <source>
        <dbReference type="ARBA" id="ARBA00022525"/>
    </source>
</evidence>
<evidence type="ECO:0000256" key="8">
    <source>
        <dbReference type="ARBA" id="ARBA00023295"/>
    </source>
</evidence>
<evidence type="ECO:0000256" key="7">
    <source>
        <dbReference type="ARBA" id="ARBA00022801"/>
    </source>
</evidence>
<dbReference type="SUPFAM" id="SSF51445">
    <property type="entry name" value="(Trans)glycosidases"/>
    <property type="match status" value="1"/>
</dbReference>
<dbReference type="PANTHER" id="PTHR31451:SF39">
    <property type="entry name" value="MANNAN ENDO-1,4-BETA-MANNOSIDASE 1"/>
    <property type="match status" value="1"/>
</dbReference>
<dbReference type="OrthoDB" id="428177at2759"/>
<dbReference type="EMBL" id="QGMK01001234">
    <property type="protein sequence ID" value="TVY71426.1"/>
    <property type="molecule type" value="Genomic_DNA"/>
</dbReference>
<keyword evidence="6 9" id="KW-0732">Signal</keyword>
<dbReference type="InterPro" id="IPR045053">
    <property type="entry name" value="MAN-like"/>
</dbReference>
<evidence type="ECO:0000256" key="1">
    <source>
        <dbReference type="ARBA" id="ARBA00001678"/>
    </source>
</evidence>
<dbReference type="Gene3D" id="3.20.20.80">
    <property type="entry name" value="Glycosidases"/>
    <property type="match status" value="1"/>
</dbReference>
<feature type="chain" id="PRO_5035739207" description="mannan endo-1,4-beta-mannosidase" evidence="9">
    <location>
        <begin position="21"/>
        <end position="370"/>
    </location>
</feature>
<dbReference type="EC" id="3.2.1.78" evidence="4"/>
<sequence>MKLLLPTIVAPLALSAFATASNSFGGSSLYFLQGLSDADQDSYINTLSSYGAKVLRLWVTGTSAGCTKGSKVATSLPDFETTIGTYNNDTLKALDSVLAKMAAKGMKAIISPHDGNKIHDASTAGNGCDIYCSTYHTSFYSNTKAQAQYDERVKQILNYQSPSSGKTWGSWSEAIMAFDIQNEPFQFTSDGANNDPSGWLCGRAANFKKYITSPNIKVATGGIGGDQSHNHNLISAALKCSSIDIMSIHGYIGDASTCTSLAPGWISTSASNNKLAHVEEWGVATSYKSNFDAQVSALNAQDIPWVCRIISKLSKAVTFGPDGTETCTTGCCTGYDGFEVGLNSGKGNVKSALSGAAGRTTKQDWSFAGF</sequence>
<evidence type="ECO:0000256" key="3">
    <source>
        <dbReference type="ARBA" id="ARBA00005641"/>
    </source>
</evidence>
<feature type="signal peptide" evidence="9">
    <location>
        <begin position="1"/>
        <end position="20"/>
    </location>
</feature>
<name>A0A8T9BYZ3_9HELO</name>
<comment type="caution">
    <text evidence="11">The sequence shown here is derived from an EMBL/GenBank/DDBJ whole genome shotgun (WGS) entry which is preliminary data.</text>
</comment>
<protein>
    <recommendedName>
        <fullName evidence="4">mannan endo-1,4-beta-mannosidase</fullName>
        <ecNumber evidence="4">3.2.1.78</ecNumber>
    </recommendedName>
</protein>
<evidence type="ECO:0000256" key="2">
    <source>
        <dbReference type="ARBA" id="ARBA00004613"/>
    </source>
</evidence>
<keyword evidence="7" id="KW-0378">Hydrolase</keyword>
<evidence type="ECO:0000256" key="6">
    <source>
        <dbReference type="ARBA" id="ARBA00022729"/>
    </source>
</evidence>
<keyword evidence="12" id="KW-1185">Reference proteome</keyword>
<dbReference type="AlphaFoldDB" id="A0A8T9BYZ3"/>
<dbReference type="GO" id="GO:0046355">
    <property type="term" value="P:mannan catabolic process"/>
    <property type="evidence" value="ECO:0007669"/>
    <property type="project" value="UniProtKB-ARBA"/>
</dbReference>
<evidence type="ECO:0000256" key="9">
    <source>
        <dbReference type="SAM" id="SignalP"/>
    </source>
</evidence>
<accession>A0A8T9BYZ3</accession>
<dbReference type="InterPro" id="IPR017853">
    <property type="entry name" value="GH"/>
</dbReference>
<evidence type="ECO:0000313" key="11">
    <source>
        <dbReference type="EMBL" id="TVY71426.1"/>
    </source>
</evidence>
<feature type="domain" description="Glycoside hydrolase family 5" evidence="10">
    <location>
        <begin position="133"/>
        <end position="249"/>
    </location>
</feature>
<evidence type="ECO:0000256" key="4">
    <source>
        <dbReference type="ARBA" id="ARBA00012706"/>
    </source>
</evidence>